<dbReference type="SUPFAM" id="SSF48452">
    <property type="entry name" value="TPR-like"/>
    <property type="match status" value="3"/>
</dbReference>
<feature type="compositionally biased region" description="Basic and acidic residues" evidence="2">
    <location>
        <begin position="54"/>
        <end position="65"/>
    </location>
</feature>
<keyword evidence="4" id="KW-1185">Reference proteome</keyword>
<feature type="repeat" description="TPR" evidence="1">
    <location>
        <begin position="150"/>
        <end position="183"/>
    </location>
</feature>
<evidence type="ECO:0000256" key="2">
    <source>
        <dbReference type="SAM" id="MobiDB-lite"/>
    </source>
</evidence>
<dbReference type="Pfam" id="PF13181">
    <property type="entry name" value="TPR_8"/>
    <property type="match status" value="2"/>
</dbReference>
<dbReference type="InterPro" id="IPR039340">
    <property type="entry name" value="Tfc4/TFIIIC-102/Sfc4"/>
</dbReference>
<gene>
    <name evidence="3" type="ORF">M9Y10_040993</name>
</gene>
<dbReference type="PROSITE" id="PS50005">
    <property type="entry name" value="TPR"/>
    <property type="match status" value="2"/>
</dbReference>
<dbReference type="SMART" id="SM00028">
    <property type="entry name" value="TPR"/>
    <property type="match status" value="3"/>
</dbReference>
<name>A0ABR2K389_9EUKA</name>
<dbReference type="InterPro" id="IPR019734">
    <property type="entry name" value="TPR_rpt"/>
</dbReference>
<evidence type="ECO:0000313" key="4">
    <source>
        <dbReference type="Proteomes" id="UP001470230"/>
    </source>
</evidence>
<dbReference type="PANTHER" id="PTHR23082">
    <property type="entry name" value="TRANSCRIPTION INITIATION FACTOR IIIC TFIIIC , POLYPEPTIDE 3-RELATED"/>
    <property type="match status" value="1"/>
</dbReference>
<feature type="repeat" description="TPR" evidence="1">
    <location>
        <begin position="704"/>
        <end position="737"/>
    </location>
</feature>
<dbReference type="PANTHER" id="PTHR23082:SF0">
    <property type="entry name" value="GENERAL TRANSCRIPTION FACTOR 3C POLYPEPTIDE 3"/>
    <property type="match status" value="1"/>
</dbReference>
<evidence type="ECO:0000256" key="1">
    <source>
        <dbReference type="PROSITE-ProRule" id="PRU00339"/>
    </source>
</evidence>
<keyword evidence="1" id="KW-0802">TPR repeat</keyword>
<protein>
    <submittedName>
        <fullName evidence="3">General transcription factor IIIC, polypeptide 3</fullName>
    </submittedName>
</protein>
<proteinExistence type="predicted"/>
<organism evidence="3 4">
    <name type="scientific">Tritrichomonas musculus</name>
    <dbReference type="NCBI Taxonomy" id="1915356"/>
    <lineage>
        <taxon>Eukaryota</taxon>
        <taxon>Metamonada</taxon>
        <taxon>Parabasalia</taxon>
        <taxon>Tritrichomonadida</taxon>
        <taxon>Tritrichomonadidae</taxon>
        <taxon>Tritrichomonas</taxon>
    </lineage>
</organism>
<dbReference type="EMBL" id="JAPFFF010000007">
    <property type="protein sequence ID" value="KAK8885544.1"/>
    <property type="molecule type" value="Genomic_DNA"/>
</dbReference>
<dbReference type="InterPro" id="IPR011990">
    <property type="entry name" value="TPR-like_helical_dom_sf"/>
</dbReference>
<feature type="region of interest" description="Disordered" evidence="2">
    <location>
        <begin position="54"/>
        <end position="74"/>
    </location>
</feature>
<dbReference type="Gene3D" id="1.25.40.10">
    <property type="entry name" value="Tetratricopeptide repeat domain"/>
    <property type="match status" value="3"/>
</dbReference>
<dbReference type="Proteomes" id="UP001470230">
    <property type="component" value="Unassembled WGS sequence"/>
</dbReference>
<evidence type="ECO:0000313" key="3">
    <source>
        <dbReference type="EMBL" id="KAK8885544.1"/>
    </source>
</evidence>
<sequence length="788" mass="90613">MAEKADKIEAQLNELAQFDDIPDDVLNDFVENTQDFYDSYVTARVELKTLQELQKEEENSKENKEKKRSRRRRLGERLPEDVANLIKNANDEYLNGNFQRAISFAKEAIDINPKAPEPYDILSMISEEQNSPEVALTFLVKAAERSSDAAELWIECARIAKELGRLSETISYLKKAAKANPKDISALMELYMLLTENNEDTHSLVWTLNELCKRDPTNAKFANELSVQLYESGKVKDALNILENCLKMQMESETEISLECANRLASGYLNEGMNEEVLKLDQQIQNAPPDFRINAAVALIRMNNVKEAEEKLVDFITLPVQTFIEAYKFVAYELMKAKLYTEAAEWLKRMQQGGFECREEIADCLNECGLVDEAGDVLKSLIIDFPNLAEPPTFLYQIYQEHGREDEVIDWLQNNSPNGAQTDDLVLKRAQIAYENGDIEMFLDLATPLLCRIFYDIYRLTTLQRESKTVEEMLGLSRPEKMKPFMLRVLRYKRSSSKSSSKTLIGVSSFSDDDVYSMAANALLCLYSLKRLDEALVLGGFLVICREKLQKKASFDVLFIFSLVAFSIGDGSAACSVMRNIVVENNDNDTIWEFFNVFIQKTPEEEVHAHKFLIRTLTKIPECDPLKLMLGNHSQSTVWFDHAITQYLNVLKNRPNDPIVSLLLAAAYLSKAYVRTQSNTRKSVLCAYACITKYCEIRSNDYIAESHYNLGRFYQTLKMYPHAERMYRKVLDEDIDYEAIVDQDDPDMLMKHDERYSLKRDAAFNLALIYQESNPQEARRIYRKYLVI</sequence>
<accession>A0ABR2K389</accession>
<comment type="caution">
    <text evidence="3">The sequence shown here is derived from an EMBL/GenBank/DDBJ whole genome shotgun (WGS) entry which is preliminary data.</text>
</comment>
<reference evidence="3 4" key="1">
    <citation type="submission" date="2024-04" db="EMBL/GenBank/DDBJ databases">
        <title>Tritrichomonas musculus Genome.</title>
        <authorList>
            <person name="Alves-Ferreira E."/>
            <person name="Grigg M."/>
            <person name="Lorenzi H."/>
            <person name="Galac M."/>
        </authorList>
    </citation>
    <scope>NUCLEOTIDE SEQUENCE [LARGE SCALE GENOMIC DNA]</scope>
    <source>
        <strain evidence="3 4">EAF2021</strain>
    </source>
</reference>